<dbReference type="Proteomes" id="UP000557307">
    <property type="component" value="Unassembled WGS sequence"/>
</dbReference>
<organism evidence="2 3">
    <name type="scientific">Rhabdobacter roseus</name>
    <dbReference type="NCBI Taxonomy" id="1655419"/>
    <lineage>
        <taxon>Bacteria</taxon>
        <taxon>Pseudomonadati</taxon>
        <taxon>Bacteroidota</taxon>
        <taxon>Cytophagia</taxon>
        <taxon>Cytophagales</taxon>
        <taxon>Cytophagaceae</taxon>
        <taxon>Rhabdobacter</taxon>
    </lineage>
</organism>
<protein>
    <recommendedName>
        <fullName evidence="1">Neutral/alkaline non-lysosomal ceramidase N-terminal domain-containing protein</fullName>
    </recommendedName>
</protein>
<keyword evidence="3" id="KW-1185">Reference proteome</keyword>
<dbReference type="Pfam" id="PF04734">
    <property type="entry name" value="Ceramidase_alk"/>
    <property type="match status" value="1"/>
</dbReference>
<evidence type="ECO:0000313" key="2">
    <source>
        <dbReference type="EMBL" id="MBB5284357.1"/>
    </source>
</evidence>
<feature type="domain" description="Neutral/alkaline non-lysosomal ceramidase N-terminal" evidence="1">
    <location>
        <begin position="64"/>
        <end position="203"/>
    </location>
</feature>
<comment type="caution">
    <text evidence="2">The sequence shown here is derived from an EMBL/GenBank/DDBJ whole genome shotgun (WGS) entry which is preliminary data.</text>
</comment>
<evidence type="ECO:0000313" key="3">
    <source>
        <dbReference type="Proteomes" id="UP000557307"/>
    </source>
</evidence>
<dbReference type="RefSeq" id="WP_184174302.1">
    <property type="nucleotide sequence ID" value="NZ_JACHGF010000003.1"/>
</dbReference>
<accession>A0A840TRL3</accession>
<reference evidence="2 3" key="1">
    <citation type="submission" date="2020-08" db="EMBL/GenBank/DDBJ databases">
        <title>Genomic Encyclopedia of Type Strains, Phase IV (KMG-IV): sequencing the most valuable type-strain genomes for metagenomic binning, comparative biology and taxonomic classification.</title>
        <authorList>
            <person name="Goeker M."/>
        </authorList>
    </citation>
    <scope>NUCLEOTIDE SEQUENCE [LARGE SCALE GENOMIC DNA]</scope>
    <source>
        <strain evidence="2 3">DSM 105074</strain>
    </source>
</reference>
<name>A0A840TRL3_9BACT</name>
<proteinExistence type="predicted"/>
<sequence>MKFLRILLKILAGLLVLLLVLVAATVTTVDRTPYQQMPYYRAWKQIIGQVPGADSVPNAGTLRVGWAKRNITPAEPTPMAGYGNRWGKPYEAVHDSVYVRALVLDNGATRVALLAADLLIVPPTVTERLRAKLAAIEIPFEQVYLGATHSHNSVGGWGDTVTGRLFAGKYNENTVETLAEAMFQAIQEARNRLAPATLTYQEAVDSVDIRNRLVGEEGTIDPEIRMLQITTATGRKALLCSYGAHSTVLSHRDLQLSRDFPGALVDSLEQGTQDFALYLAGAVGSMGPVAEGANNFERIQNLAENVEQAILSAETVKVPQPSTFLRALTIPLPLREPTPRLSPTWALRSWVFRWAFGDYPTFIKALRVGNVLLVGVPCDFSGELMTELDRYAKQKGLDLIVTSFNGGYAGYITDDRYFERDLYETVTMSWYGPYNGAYFQEVIRDVIDRMQ</sequence>
<dbReference type="AlphaFoldDB" id="A0A840TRL3"/>
<dbReference type="InterPro" id="IPR031329">
    <property type="entry name" value="NEUT/ALK_ceramidase_N"/>
</dbReference>
<dbReference type="EMBL" id="JACHGF010000003">
    <property type="protein sequence ID" value="MBB5284357.1"/>
    <property type="molecule type" value="Genomic_DNA"/>
</dbReference>
<gene>
    <name evidence="2" type="ORF">HNQ92_002500</name>
</gene>
<evidence type="ECO:0000259" key="1">
    <source>
        <dbReference type="Pfam" id="PF04734"/>
    </source>
</evidence>